<protein>
    <submittedName>
        <fullName evidence="1">Uncharacterized protein</fullName>
    </submittedName>
</protein>
<organism evidence="1 2">
    <name type="scientific">Protea cynaroides</name>
    <dbReference type="NCBI Taxonomy" id="273540"/>
    <lineage>
        <taxon>Eukaryota</taxon>
        <taxon>Viridiplantae</taxon>
        <taxon>Streptophyta</taxon>
        <taxon>Embryophyta</taxon>
        <taxon>Tracheophyta</taxon>
        <taxon>Spermatophyta</taxon>
        <taxon>Magnoliopsida</taxon>
        <taxon>Proteales</taxon>
        <taxon>Proteaceae</taxon>
        <taxon>Protea</taxon>
    </lineage>
</organism>
<evidence type="ECO:0000313" key="2">
    <source>
        <dbReference type="Proteomes" id="UP001141806"/>
    </source>
</evidence>
<dbReference type="Proteomes" id="UP001141806">
    <property type="component" value="Unassembled WGS sequence"/>
</dbReference>
<dbReference type="PANTHER" id="PTHR45744">
    <property type="entry name" value="TYROSINE AMINOTRANSFERASE"/>
    <property type="match status" value="1"/>
</dbReference>
<dbReference type="EMBL" id="JAMYWD010000001">
    <property type="protein sequence ID" value="KAJ4981358.1"/>
    <property type="molecule type" value="Genomic_DNA"/>
</dbReference>
<evidence type="ECO:0000313" key="1">
    <source>
        <dbReference type="EMBL" id="KAJ4981358.1"/>
    </source>
</evidence>
<keyword evidence="2" id="KW-1185">Reference proteome</keyword>
<dbReference type="PANTHER" id="PTHR45744:SF11">
    <property type="entry name" value="TYROSINE AMINOTRANSFERASE"/>
    <property type="match status" value="1"/>
</dbReference>
<proteinExistence type="predicted"/>
<sequence length="236" mass="26487">MYDNKFLPRGQRSLRRKRHFEKIKAHPWSRHAKIFIFLALSTLILVSRSRNHLASGGCISLEGLEVCHTLHECIIKASTTLFLISIDLQLPCKPCKLRTLSFVHISLRAIAEYLSVNLPYKLSPDDVNLTICCAQAIEVVISVLAKPEANILHSVILRFVILIFYPTRVGRSILMLWKLLQTKIPLPWLSSALEIPVGMSSLTNTYKSIFVIVWLTVMAPSPATSIADSSARISTP</sequence>
<reference evidence="1" key="1">
    <citation type="journal article" date="2023" name="Plant J.">
        <title>The genome of the king protea, Protea cynaroides.</title>
        <authorList>
            <person name="Chang J."/>
            <person name="Duong T.A."/>
            <person name="Schoeman C."/>
            <person name="Ma X."/>
            <person name="Roodt D."/>
            <person name="Barker N."/>
            <person name="Li Z."/>
            <person name="Van de Peer Y."/>
            <person name="Mizrachi E."/>
        </authorList>
    </citation>
    <scope>NUCLEOTIDE SEQUENCE</scope>
    <source>
        <tissue evidence="1">Young leaves</tissue>
    </source>
</reference>
<dbReference type="AlphaFoldDB" id="A0A9Q0R2V9"/>
<gene>
    <name evidence="1" type="ORF">NE237_032195</name>
</gene>
<accession>A0A9Q0R2V9</accession>
<dbReference type="GO" id="GO:0004838">
    <property type="term" value="F:L-tyrosine-2-oxoglutarate transaminase activity"/>
    <property type="evidence" value="ECO:0007669"/>
    <property type="project" value="TreeGrafter"/>
</dbReference>
<dbReference type="GO" id="GO:0006572">
    <property type="term" value="P:L-tyrosine catabolic process"/>
    <property type="evidence" value="ECO:0007669"/>
    <property type="project" value="TreeGrafter"/>
</dbReference>
<comment type="caution">
    <text evidence="1">The sequence shown here is derived from an EMBL/GenBank/DDBJ whole genome shotgun (WGS) entry which is preliminary data.</text>
</comment>
<name>A0A9Q0R2V9_9MAGN</name>
<dbReference type="OrthoDB" id="7042322at2759"/>